<name>A0AAW2G0B5_9HYME</name>
<feature type="region of interest" description="Disordered" evidence="1">
    <location>
        <begin position="104"/>
        <end position="162"/>
    </location>
</feature>
<evidence type="ECO:0000313" key="3">
    <source>
        <dbReference type="Proteomes" id="UP001430953"/>
    </source>
</evidence>
<gene>
    <name evidence="2" type="ORF">PUN28_007913</name>
</gene>
<organism evidence="2 3">
    <name type="scientific">Cardiocondyla obscurior</name>
    <dbReference type="NCBI Taxonomy" id="286306"/>
    <lineage>
        <taxon>Eukaryota</taxon>
        <taxon>Metazoa</taxon>
        <taxon>Ecdysozoa</taxon>
        <taxon>Arthropoda</taxon>
        <taxon>Hexapoda</taxon>
        <taxon>Insecta</taxon>
        <taxon>Pterygota</taxon>
        <taxon>Neoptera</taxon>
        <taxon>Endopterygota</taxon>
        <taxon>Hymenoptera</taxon>
        <taxon>Apocrita</taxon>
        <taxon>Aculeata</taxon>
        <taxon>Formicoidea</taxon>
        <taxon>Formicidae</taxon>
        <taxon>Myrmicinae</taxon>
        <taxon>Cardiocondyla</taxon>
    </lineage>
</organism>
<comment type="caution">
    <text evidence="2">The sequence shown here is derived from an EMBL/GenBank/DDBJ whole genome shotgun (WGS) entry which is preliminary data.</text>
</comment>
<feature type="compositionally biased region" description="Basic and acidic residues" evidence="1">
    <location>
        <begin position="119"/>
        <end position="152"/>
    </location>
</feature>
<dbReference type="AlphaFoldDB" id="A0AAW2G0B5"/>
<protein>
    <submittedName>
        <fullName evidence="2">Uncharacterized protein</fullName>
    </submittedName>
</protein>
<feature type="region of interest" description="Disordered" evidence="1">
    <location>
        <begin position="1"/>
        <end position="23"/>
    </location>
</feature>
<dbReference type="EMBL" id="JADYXP020000007">
    <property type="protein sequence ID" value="KAL0119790.1"/>
    <property type="molecule type" value="Genomic_DNA"/>
</dbReference>
<keyword evidence="3" id="KW-1185">Reference proteome</keyword>
<proteinExistence type="predicted"/>
<accession>A0AAW2G0B5</accession>
<feature type="compositionally biased region" description="Low complexity" evidence="1">
    <location>
        <begin position="106"/>
        <end position="117"/>
    </location>
</feature>
<sequence>MRYRANAELTERKHTRKKGPDPSAKTVFAIFPAPHPQPPVNRIQTIAAQNDDPGRRRPGIYLYSFTSYHCVPTSRLALEALSTAGSCTEICRCPSTGQIIIKFESARSVPRPSSSSRSRWKEEGGRKEGGKRKEEGRKEERGRRKEGRKDGKYLPQRNRKLRNLKIHRRIKRTMFPVHRWKEVIADVLRGGGGLGQTSGLSGTPLRST</sequence>
<dbReference type="Proteomes" id="UP001430953">
    <property type="component" value="Unassembled WGS sequence"/>
</dbReference>
<evidence type="ECO:0000256" key="1">
    <source>
        <dbReference type="SAM" id="MobiDB-lite"/>
    </source>
</evidence>
<evidence type="ECO:0000313" key="2">
    <source>
        <dbReference type="EMBL" id="KAL0119790.1"/>
    </source>
</evidence>
<reference evidence="2 3" key="1">
    <citation type="submission" date="2023-03" db="EMBL/GenBank/DDBJ databases">
        <title>High recombination rates correlate with genetic variation in Cardiocondyla obscurior ants.</title>
        <authorList>
            <person name="Errbii M."/>
        </authorList>
    </citation>
    <scope>NUCLEOTIDE SEQUENCE [LARGE SCALE GENOMIC DNA]</scope>
    <source>
        <strain evidence="2">Alpha-2009</strain>
        <tissue evidence="2">Whole body</tissue>
    </source>
</reference>